<dbReference type="KEGG" id="aia:AWH56_004240"/>
<dbReference type="Proteomes" id="UP000180175">
    <property type="component" value="Chromosome"/>
</dbReference>
<keyword evidence="1" id="KW-0812">Transmembrane</keyword>
<keyword evidence="3" id="KW-1185">Reference proteome</keyword>
<proteinExistence type="predicted"/>
<dbReference type="Pfam" id="PF11666">
    <property type="entry name" value="DUF2933"/>
    <property type="match status" value="1"/>
</dbReference>
<accession>A0A7S7L9I7</accession>
<feature type="transmembrane region" description="Helical" evidence="1">
    <location>
        <begin position="20"/>
        <end position="38"/>
    </location>
</feature>
<reference evidence="2 3" key="2">
    <citation type="journal article" date="2019" name="Int. J. Syst. Evol. Microbiol.">
        <title>Anaerobacillus isosaccharinicus sp. nov., an alkaliphilic bacterium which degrades isosaccharinic acid.</title>
        <authorList>
            <person name="Bassil N.M."/>
            <person name="Lloyd J.R."/>
        </authorList>
    </citation>
    <scope>NUCLEOTIDE SEQUENCE [LARGE SCALE GENOMIC DNA]</scope>
    <source>
        <strain evidence="2 3">NB2006</strain>
    </source>
</reference>
<dbReference type="AlphaFoldDB" id="A0A7S7L9I7"/>
<evidence type="ECO:0000256" key="1">
    <source>
        <dbReference type="SAM" id="Phobius"/>
    </source>
</evidence>
<dbReference type="OrthoDB" id="5298481at2"/>
<keyword evidence="1" id="KW-1133">Transmembrane helix</keyword>
<name>A0A7S7L9I7_9BACI</name>
<protein>
    <submittedName>
        <fullName evidence="2">DUF2933 domain-containing protein</fullName>
    </submittedName>
</protein>
<sequence length="42" mass="4854">MLFIQDYFCSTVAVSLPSGGLYKFILMLLISPFMHFFMHIGH</sequence>
<keyword evidence="1" id="KW-0472">Membrane</keyword>
<gene>
    <name evidence="2" type="ORF">AWH56_004240</name>
</gene>
<dbReference type="EMBL" id="CP063356">
    <property type="protein sequence ID" value="QOY36870.1"/>
    <property type="molecule type" value="Genomic_DNA"/>
</dbReference>
<reference evidence="2 3" key="1">
    <citation type="journal article" date="2017" name="Genome Announc.">
        <title>Draft Genome Sequences of Four Alkaliphilic Bacteria Belonging to the Anaerobacillus Genus.</title>
        <authorList>
            <person name="Bassil N.M."/>
            <person name="Lloyd J.R."/>
        </authorList>
    </citation>
    <scope>NUCLEOTIDE SEQUENCE [LARGE SCALE GENOMIC DNA]</scope>
    <source>
        <strain evidence="2 3">NB2006</strain>
    </source>
</reference>
<dbReference type="InterPro" id="IPR021682">
    <property type="entry name" value="DUF2933"/>
</dbReference>
<organism evidence="2 3">
    <name type="scientific">Anaerobacillus isosaccharinicus</name>
    <dbReference type="NCBI Taxonomy" id="1532552"/>
    <lineage>
        <taxon>Bacteria</taxon>
        <taxon>Bacillati</taxon>
        <taxon>Bacillota</taxon>
        <taxon>Bacilli</taxon>
        <taxon>Bacillales</taxon>
        <taxon>Bacillaceae</taxon>
        <taxon>Anaerobacillus</taxon>
    </lineage>
</organism>
<evidence type="ECO:0000313" key="3">
    <source>
        <dbReference type="Proteomes" id="UP000180175"/>
    </source>
</evidence>
<dbReference type="RefSeq" id="WP_108721442.1">
    <property type="nucleotide sequence ID" value="NZ_CP063356.2"/>
</dbReference>
<evidence type="ECO:0000313" key="2">
    <source>
        <dbReference type="EMBL" id="QOY36870.1"/>
    </source>
</evidence>